<dbReference type="EMBL" id="FOTR01000004">
    <property type="protein sequence ID" value="SFL86387.1"/>
    <property type="molecule type" value="Genomic_DNA"/>
</dbReference>
<keyword evidence="2" id="KW-1185">Reference proteome</keyword>
<accession>A0A1I4L6V8</accession>
<organism evidence="1 2">
    <name type="scientific">Gracilibacillus orientalis</name>
    <dbReference type="NCBI Taxonomy" id="334253"/>
    <lineage>
        <taxon>Bacteria</taxon>
        <taxon>Bacillati</taxon>
        <taxon>Bacillota</taxon>
        <taxon>Bacilli</taxon>
        <taxon>Bacillales</taxon>
        <taxon>Bacillaceae</taxon>
        <taxon>Gracilibacillus</taxon>
    </lineage>
</organism>
<dbReference type="SUPFAM" id="SSF140500">
    <property type="entry name" value="BAS1536-like"/>
    <property type="match status" value="1"/>
</dbReference>
<dbReference type="Proteomes" id="UP000198565">
    <property type="component" value="Unassembled WGS sequence"/>
</dbReference>
<evidence type="ECO:0000313" key="2">
    <source>
        <dbReference type="Proteomes" id="UP000198565"/>
    </source>
</evidence>
<dbReference type="InterPro" id="IPR037208">
    <property type="entry name" value="Spo0E-like_sf"/>
</dbReference>
<dbReference type="Gene3D" id="4.10.280.10">
    <property type="entry name" value="Helix-loop-helix DNA-binding domain"/>
    <property type="match status" value="1"/>
</dbReference>
<dbReference type="STRING" id="334253.SAMN04487943_104380"/>
<protein>
    <submittedName>
        <fullName evidence="1">Spo0E like sporulation regulatory protein</fullName>
    </submittedName>
</protein>
<sequence length="63" mass="7476">MYIRKLEAEIRLLQSQLYELGKDTNQYSIGEILRLSELLDEKIILYQKLKLNNKNKSDCSDIE</sequence>
<dbReference type="GO" id="GO:0046983">
    <property type="term" value="F:protein dimerization activity"/>
    <property type="evidence" value="ECO:0007669"/>
    <property type="project" value="InterPro"/>
</dbReference>
<name>A0A1I4L6V8_9BACI</name>
<dbReference type="AlphaFoldDB" id="A0A1I4L6V8"/>
<dbReference type="GO" id="GO:0043937">
    <property type="term" value="P:regulation of sporulation"/>
    <property type="evidence" value="ECO:0007669"/>
    <property type="project" value="InterPro"/>
</dbReference>
<reference evidence="2" key="1">
    <citation type="submission" date="2016-10" db="EMBL/GenBank/DDBJ databases">
        <authorList>
            <person name="Varghese N."/>
            <person name="Submissions S."/>
        </authorList>
    </citation>
    <scope>NUCLEOTIDE SEQUENCE [LARGE SCALE GENOMIC DNA]</scope>
    <source>
        <strain evidence="2">CGMCC 1.4250</strain>
    </source>
</reference>
<gene>
    <name evidence="1" type="ORF">SAMN04487943_104380</name>
</gene>
<dbReference type="InterPro" id="IPR036638">
    <property type="entry name" value="HLH_DNA-bd_sf"/>
</dbReference>
<evidence type="ECO:0000313" key="1">
    <source>
        <dbReference type="EMBL" id="SFL86387.1"/>
    </source>
</evidence>
<dbReference type="OrthoDB" id="2941740at2"/>
<proteinExistence type="predicted"/>